<dbReference type="VEuPathDB" id="VectorBase:LOC119180997"/>
<keyword evidence="2" id="KW-0240">DNA-directed RNA polymerase</keyword>
<dbReference type="EMBL" id="JABSTU010000003">
    <property type="protein sequence ID" value="KAH8036026.1"/>
    <property type="molecule type" value="Genomic_DNA"/>
</dbReference>
<sequence>MDVEKIPHRFVDGISFSVFSTEELLRQGVLEVTCAETFDIVGHPTKGGLHDALLGALVFITAKQQAAYYKRICGRARHVCGNELEQRPPGEETALHARGET</sequence>
<evidence type="ECO:0000313" key="6">
    <source>
        <dbReference type="EMBL" id="KAH8036026.1"/>
    </source>
</evidence>
<organism evidence="6 7">
    <name type="scientific">Rhipicephalus microplus</name>
    <name type="common">Cattle tick</name>
    <name type="synonym">Boophilus microplus</name>
    <dbReference type="NCBI Taxonomy" id="6941"/>
    <lineage>
        <taxon>Eukaryota</taxon>
        <taxon>Metazoa</taxon>
        <taxon>Ecdysozoa</taxon>
        <taxon>Arthropoda</taxon>
        <taxon>Chelicerata</taxon>
        <taxon>Arachnida</taxon>
        <taxon>Acari</taxon>
        <taxon>Parasitiformes</taxon>
        <taxon>Ixodida</taxon>
        <taxon>Ixodoidea</taxon>
        <taxon>Ixodidae</taxon>
        <taxon>Rhipicephalinae</taxon>
        <taxon>Rhipicephalus</taxon>
        <taxon>Boophilus</taxon>
    </lineage>
</organism>
<dbReference type="SUPFAM" id="SSF64484">
    <property type="entry name" value="beta and beta-prime subunits of DNA dependent RNA-polymerase"/>
    <property type="match status" value="1"/>
</dbReference>
<evidence type="ECO:0000256" key="3">
    <source>
        <dbReference type="ARBA" id="ARBA00022679"/>
    </source>
</evidence>
<gene>
    <name evidence="6" type="ORF">HPB51_016330</name>
</gene>
<evidence type="ECO:0000256" key="2">
    <source>
        <dbReference type="ARBA" id="ARBA00022478"/>
    </source>
</evidence>
<name>A0A9J6ENM3_RHIMP</name>
<dbReference type="GO" id="GO:0003899">
    <property type="term" value="F:DNA-directed RNA polymerase activity"/>
    <property type="evidence" value="ECO:0007669"/>
    <property type="project" value="UniProtKB-EC"/>
</dbReference>
<dbReference type="GO" id="GO:0000428">
    <property type="term" value="C:DNA-directed RNA polymerase complex"/>
    <property type="evidence" value="ECO:0007669"/>
    <property type="project" value="UniProtKB-KW"/>
</dbReference>
<reference evidence="6" key="1">
    <citation type="journal article" date="2020" name="Cell">
        <title>Large-Scale Comparative Analyses of Tick Genomes Elucidate Their Genetic Diversity and Vector Capacities.</title>
        <authorList>
            <consortium name="Tick Genome and Microbiome Consortium (TIGMIC)"/>
            <person name="Jia N."/>
            <person name="Wang J."/>
            <person name="Shi W."/>
            <person name="Du L."/>
            <person name="Sun Y."/>
            <person name="Zhan W."/>
            <person name="Jiang J.F."/>
            <person name="Wang Q."/>
            <person name="Zhang B."/>
            <person name="Ji P."/>
            <person name="Bell-Sakyi L."/>
            <person name="Cui X.M."/>
            <person name="Yuan T.T."/>
            <person name="Jiang B.G."/>
            <person name="Yang W.F."/>
            <person name="Lam T.T."/>
            <person name="Chang Q.C."/>
            <person name="Ding S.J."/>
            <person name="Wang X.J."/>
            <person name="Zhu J.G."/>
            <person name="Ruan X.D."/>
            <person name="Zhao L."/>
            <person name="Wei J.T."/>
            <person name="Ye R.Z."/>
            <person name="Que T.C."/>
            <person name="Du C.H."/>
            <person name="Zhou Y.H."/>
            <person name="Cheng J.X."/>
            <person name="Dai P.F."/>
            <person name="Guo W.B."/>
            <person name="Han X.H."/>
            <person name="Huang E.J."/>
            <person name="Li L.F."/>
            <person name="Wei W."/>
            <person name="Gao Y.C."/>
            <person name="Liu J.Z."/>
            <person name="Shao H.Z."/>
            <person name="Wang X."/>
            <person name="Wang C.C."/>
            <person name="Yang T.C."/>
            <person name="Huo Q.B."/>
            <person name="Li W."/>
            <person name="Chen H.Y."/>
            <person name="Chen S.E."/>
            <person name="Zhou L.G."/>
            <person name="Ni X.B."/>
            <person name="Tian J.H."/>
            <person name="Sheng Y."/>
            <person name="Liu T."/>
            <person name="Pan Y.S."/>
            <person name="Xia L.Y."/>
            <person name="Li J."/>
            <person name="Zhao F."/>
            <person name="Cao W.C."/>
        </authorList>
    </citation>
    <scope>NUCLEOTIDE SEQUENCE</scope>
    <source>
        <strain evidence="6">Rmic-2018</strain>
    </source>
</reference>
<dbReference type="Proteomes" id="UP000821866">
    <property type="component" value="Chromosome 11"/>
</dbReference>
<reference evidence="6" key="2">
    <citation type="submission" date="2021-09" db="EMBL/GenBank/DDBJ databases">
        <authorList>
            <person name="Jia N."/>
            <person name="Wang J."/>
            <person name="Shi W."/>
            <person name="Du L."/>
            <person name="Sun Y."/>
            <person name="Zhan W."/>
            <person name="Jiang J."/>
            <person name="Wang Q."/>
            <person name="Zhang B."/>
            <person name="Ji P."/>
            <person name="Sakyi L.B."/>
            <person name="Cui X."/>
            <person name="Yuan T."/>
            <person name="Jiang B."/>
            <person name="Yang W."/>
            <person name="Lam T.T.-Y."/>
            <person name="Chang Q."/>
            <person name="Ding S."/>
            <person name="Wang X."/>
            <person name="Zhu J."/>
            <person name="Ruan X."/>
            <person name="Zhao L."/>
            <person name="Wei J."/>
            <person name="Que T."/>
            <person name="Du C."/>
            <person name="Cheng J."/>
            <person name="Dai P."/>
            <person name="Han X."/>
            <person name="Huang E."/>
            <person name="Gao Y."/>
            <person name="Liu J."/>
            <person name="Shao H."/>
            <person name="Ye R."/>
            <person name="Li L."/>
            <person name="Wei W."/>
            <person name="Wang X."/>
            <person name="Wang C."/>
            <person name="Huo Q."/>
            <person name="Li W."/>
            <person name="Guo W."/>
            <person name="Chen H."/>
            <person name="Chen S."/>
            <person name="Zhou L."/>
            <person name="Zhou L."/>
            <person name="Ni X."/>
            <person name="Tian J."/>
            <person name="Zhou Y."/>
            <person name="Sheng Y."/>
            <person name="Liu T."/>
            <person name="Pan Y."/>
            <person name="Xia L."/>
            <person name="Li J."/>
            <person name="Zhao F."/>
            <person name="Cao W."/>
        </authorList>
    </citation>
    <scope>NUCLEOTIDE SEQUENCE</scope>
    <source>
        <strain evidence="6">Rmic-2018</strain>
        <tissue evidence="6">Larvae</tissue>
    </source>
</reference>
<dbReference type="InterPro" id="IPR044893">
    <property type="entry name" value="RNA_pol_Rpb1_clamp_domain"/>
</dbReference>
<evidence type="ECO:0000256" key="4">
    <source>
        <dbReference type="ARBA" id="ARBA00022695"/>
    </source>
</evidence>
<evidence type="ECO:0000256" key="1">
    <source>
        <dbReference type="ARBA" id="ARBA00012418"/>
    </source>
</evidence>
<keyword evidence="4" id="KW-0548">Nucleotidyltransferase</keyword>
<dbReference type="EC" id="2.7.7.6" evidence="1"/>
<evidence type="ECO:0000313" key="7">
    <source>
        <dbReference type="Proteomes" id="UP000821866"/>
    </source>
</evidence>
<keyword evidence="5" id="KW-0804">Transcription</keyword>
<protein>
    <recommendedName>
        <fullName evidence="1">DNA-directed RNA polymerase</fullName>
        <ecNumber evidence="1">2.7.7.6</ecNumber>
    </recommendedName>
</protein>
<evidence type="ECO:0000256" key="5">
    <source>
        <dbReference type="ARBA" id="ARBA00023163"/>
    </source>
</evidence>
<keyword evidence="7" id="KW-1185">Reference proteome</keyword>
<keyword evidence="3" id="KW-0808">Transferase</keyword>
<comment type="caution">
    <text evidence="6">The sequence shown here is derived from an EMBL/GenBank/DDBJ whole genome shotgun (WGS) entry which is preliminary data.</text>
</comment>
<accession>A0A9J6ENM3</accession>
<dbReference type="Gene3D" id="4.10.860.120">
    <property type="entry name" value="RNA polymerase II, clamp domain"/>
    <property type="match status" value="1"/>
</dbReference>
<proteinExistence type="predicted"/>
<dbReference type="AlphaFoldDB" id="A0A9J6ENM3"/>